<dbReference type="InterPro" id="IPR025233">
    <property type="entry name" value="DUF4176"/>
</dbReference>
<reference evidence="1 2" key="1">
    <citation type="submission" date="2019-06" db="EMBL/GenBank/DDBJ databases">
        <title>Comprehensive assessment of Oxford Nanopore MinION sequencing for bacterial characterization and routine diagnosis.</title>
        <authorList>
            <person name="Tan S."/>
            <person name="Dvorak C.M.T."/>
            <person name="Gebhart C."/>
            <person name="Estrada A."/>
            <person name="Marthaler D.G."/>
            <person name="Murtaugh M.P."/>
        </authorList>
    </citation>
    <scope>NUCLEOTIDE SEQUENCE [LARGE SCALE GENOMIC DNA]</scope>
    <source>
        <strain evidence="1 2">2017UMN1435.21</strain>
    </source>
</reference>
<name>A0A540UPX9_STRSU</name>
<proteinExistence type="predicted"/>
<dbReference type="Proteomes" id="UP000315224">
    <property type="component" value="Unassembled WGS sequence"/>
</dbReference>
<protein>
    <submittedName>
        <fullName evidence="1">DUF4176 domain-containing protein</fullName>
    </submittedName>
</protein>
<gene>
    <name evidence="1" type="ORF">FH692_10600</name>
</gene>
<dbReference type="RefSeq" id="WP_024383278.1">
    <property type="nucleotide sequence ID" value="NZ_VIEK01000023.1"/>
</dbReference>
<accession>A0A540UPX9</accession>
<sequence length="101" mass="11677">MIKLLPLGSIVRLAEGDAKLMIISRYPLYKKQGELGYFEYSACLYPTGQNQEESFFFNHEDISEVIFEGFRDEAEEAAQEIFEEKISSVTIPRFKVEDTLQ</sequence>
<organism evidence="1 2">
    <name type="scientific">Streptococcus suis</name>
    <dbReference type="NCBI Taxonomy" id="1307"/>
    <lineage>
        <taxon>Bacteria</taxon>
        <taxon>Bacillati</taxon>
        <taxon>Bacillota</taxon>
        <taxon>Bacilli</taxon>
        <taxon>Lactobacillales</taxon>
        <taxon>Streptococcaceae</taxon>
        <taxon>Streptococcus</taxon>
    </lineage>
</organism>
<evidence type="ECO:0000313" key="1">
    <source>
        <dbReference type="EMBL" id="TQE86417.1"/>
    </source>
</evidence>
<dbReference type="Pfam" id="PF13780">
    <property type="entry name" value="DUF4176"/>
    <property type="match status" value="1"/>
</dbReference>
<dbReference type="AlphaFoldDB" id="A0A540UPX9"/>
<dbReference type="EMBL" id="VIEK01000023">
    <property type="protein sequence ID" value="TQE86417.1"/>
    <property type="molecule type" value="Genomic_DNA"/>
</dbReference>
<evidence type="ECO:0000313" key="2">
    <source>
        <dbReference type="Proteomes" id="UP000315224"/>
    </source>
</evidence>
<comment type="caution">
    <text evidence="1">The sequence shown here is derived from an EMBL/GenBank/DDBJ whole genome shotgun (WGS) entry which is preliminary data.</text>
</comment>